<dbReference type="EMBL" id="CP013015">
    <property type="protein sequence ID" value="AMM40954.1"/>
    <property type="molecule type" value="Genomic_DNA"/>
</dbReference>
<dbReference type="Proteomes" id="UP000070560">
    <property type="component" value="Chromosome"/>
</dbReference>
<sequence length="239" mass="28097">MIGKLIRCINCNEVMNITEWDSCPQYTYDNGKVKEIEVDDKKEFLRRHKGHKIEELIPITPPISEKPYTEPIKTCYFEATNGNERFLIKKWRDKIDSPFIYEIIKGRIEIKNIEVQVQAEAIKKQIQRAKDFCISEEKLNNFIKVIQKEVKKLDPQTLEVCAEGESPSISYCKLSDDCVKGILKKCQDKFNLQELNFLKNFISQNNFYNDVMTLIVKKNFFINAEEERIPCRCVAQRRA</sequence>
<proteinExistence type="predicted"/>
<dbReference type="KEGG" id="daw:HS1_001150"/>
<organism evidence="1 2">
    <name type="scientific">Desulfofervidus auxilii</name>
    <dbReference type="NCBI Taxonomy" id="1621989"/>
    <lineage>
        <taxon>Bacteria</taxon>
        <taxon>Pseudomonadati</taxon>
        <taxon>Thermodesulfobacteriota</taxon>
        <taxon>Candidatus Desulfofervidia</taxon>
        <taxon>Candidatus Desulfofervidales</taxon>
        <taxon>Candidatus Desulfofervidaceae</taxon>
        <taxon>Candidatus Desulfofervidus</taxon>
    </lineage>
</organism>
<protein>
    <submittedName>
        <fullName evidence="1">Uncharacterized protein</fullName>
    </submittedName>
</protein>
<name>A0A7U4QKD8_DESA2</name>
<gene>
    <name evidence="1" type="ORF">HS1_001150</name>
</gene>
<evidence type="ECO:0000313" key="2">
    <source>
        <dbReference type="Proteomes" id="UP000070560"/>
    </source>
</evidence>
<dbReference type="AlphaFoldDB" id="A0A7U4QKD8"/>
<reference evidence="1 2" key="1">
    <citation type="submission" date="2015-10" db="EMBL/GenBank/DDBJ databases">
        <title>Candidatus Desulfofervidus auxilii, a hydrogenotrophic sulfate-reducing bacterium involved in the thermophilic anaerobic oxidation of methane.</title>
        <authorList>
            <person name="Krukenberg V."/>
            <person name="Richter M."/>
            <person name="Wegener G."/>
        </authorList>
    </citation>
    <scope>NUCLEOTIDE SEQUENCE [LARGE SCALE GENOMIC DNA]</scope>
    <source>
        <strain evidence="1 2">HS1</strain>
    </source>
</reference>
<accession>A0A7U4QKD8</accession>
<keyword evidence="2" id="KW-1185">Reference proteome</keyword>
<dbReference type="RefSeq" id="WP_066062205.1">
    <property type="nucleotide sequence ID" value="NZ_CP013015.1"/>
</dbReference>
<evidence type="ECO:0000313" key="1">
    <source>
        <dbReference type="EMBL" id="AMM40954.1"/>
    </source>
</evidence>